<dbReference type="PROSITE" id="PS50030">
    <property type="entry name" value="UBA"/>
    <property type="match status" value="1"/>
</dbReference>
<dbReference type="Proteomes" id="UP000682733">
    <property type="component" value="Unassembled WGS sequence"/>
</dbReference>
<dbReference type="Proteomes" id="UP000677228">
    <property type="component" value="Unassembled WGS sequence"/>
</dbReference>
<dbReference type="EMBL" id="CAJOBC010027644">
    <property type="protein sequence ID" value="CAF4075395.1"/>
    <property type="molecule type" value="Genomic_DNA"/>
</dbReference>
<gene>
    <name evidence="4" type="ORF">GPM918_LOCUS27533</name>
    <name evidence="3" type="ORF">OVA965_LOCUS20093</name>
    <name evidence="6" type="ORF">SRO942_LOCUS27870</name>
    <name evidence="5" type="ORF">TMI583_LOCUS20371</name>
</gene>
<feature type="compositionally biased region" description="Basic and acidic residues" evidence="1">
    <location>
        <begin position="305"/>
        <end position="319"/>
    </location>
</feature>
<feature type="compositionally biased region" description="Basic and acidic residues" evidence="1">
    <location>
        <begin position="117"/>
        <end position="131"/>
    </location>
</feature>
<evidence type="ECO:0000256" key="1">
    <source>
        <dbReference type="SAM" id="MobiDB-lite"/>
    </source>
</evidence>
<dbReference type="SUPFAM" id="SSF54001">
    <property type="entry name" value="Cysteine proteinases"/>
    <property type="match status" value="1"/>
</dbReference>
<protein>
    <recommendedName>
        <fullName evidence="2">UBA domain-containing protein</fullName>
    </recommendedName>
</protein>
<proteinExistence type="predicted"/>
<dbReference type="Pfam" id="PF01841">
    <property type="entry name" value="Transglut_core"/>
    <property type="match status" value="1"/>
</dbReference>
<dbReference type="SUPFAM" id="SSF46934">
    <property type="entry name" value="UBA-like"/>
    <property type="match status" value="1"/>
</dbReference>
<evidence type="ECO:0000259" key="2">
    <source>
        <dbReference type="PROSITE" id="PS50030"/>
    </source>
</evidence>
<evidence type="ECO:0000313" key="4">
    <source>
        <dbReference type="EMBL" id="CAF1280455.1"/>
    </source>
</evidence>
<dbReference type="SMART" id="SM00460">
    <property type="entry name" value="TGc"/>
    <property type="match status" value="1"/>
</dbReference>
<dbReference type="InterPro" id="IPR015940">
    <property type="entry name" value="UBA"/>
</dbReference>
<dbReference type="EMBL" id="CAJNOQ010011595">
    <property type="protein sequence ID" value="CAF1280455.1"/>
    <property type="molecule type" value="Genomic_DNA"/>
</dbReference>
<dbReference type="Proteomes" id="UP000663829">
    <property type="component" value="Unassembled WGS sequence"/>
</dbReference>
<dbReference type="Gene3D" id="3.10.620.30">
    <property type="match status" value="1"/>
</dbReference>
<reference evidence="4" key="1">
    <citation type="submission" date="2021-02" db="EMBL/GenBank/DDBJ databases">
        <authorList>
            <person name="Nowell W R."/>
        </authorList>
    </citation>
    <scope>NUCLEOTIDE SEQUENCE</scope>
</reference>
<feature type="compositionally biased region" description="Polar residues" evidence="1">
    <location>
        <begin position="326"/>
        <end position="337"/>
    </location>
</feature>
<dbReference type="EMBL" id="CAJOBA010016490">
    <property type="protein sequence ID" value="CAF3891877.1"/>
    <property type="molecule type" value="Genomic_DNA"/>
</dbReference>
<dbReference type="EMBL" id="CAJNOK010010569">
    <property type="protein sequence ID" value="CAF1119145.1"/>
    <property type="molecule type" value="Genomic_DNA"/>
</dbReference>
<evidence type="ECO:0000313" key="5">
    <source>
        <dbReference type="EMBL" id="CAF3891877.1"/>
    </source>
</evidence>
<name>A0A815CHM5_9BILA</name>
<dbReference type="PANTHER" id="PTHR46333">
    <property type="entry name" value="CYTOKINESIS PROTEIN 3"/>
    <property type="match status" value="1"/>
</dbReference>
<evidence type="ECO:0000313" key="7">
    <source>
        <dbReference type="Proteomes" id="UP000663829"/>
    </source>
</evidence>
<dbReference type="InterPro" id="IPR052557">
    <property type="entry name" value="CAP/Cytokinesis_protein"/>
</dbReference>
<feature type="region of interest" description="Disordered" evidence="1">
    <location>
        <begin position="305"/>
        <end position="337"/>
    </location>
</feature>
<evidence type="ECO:0000313" key="6">
    <source>
        <dbReference type="EMBL" id="CAF4075395.1"/>
    </source>
</evidence>
<organism evidence="4 7">
    <name type="scientific">Didymodactylos carnosus</name>
    <dbReference type="NCBI Taxonomy" id="1234261"/>
    <lineage>
        <taxon>Eukaryota</taxon>
        <taxon>Metazoa</taxon>
        <taxon>Spiralia</taxon>
        <taxon>Gnathifera</taxon>
        <taxon>Rotifera</taxon>
        <taxon>Eurotatoria</taxon>
        <taxon>Bdelloidea</taxon>
        <taxon>Philodinida</taxon>
        <taxon>Philodinidae</taxon>
        <taxon>Didymodactylos</taxon>
    </lineage>
</organism>
<dbReference type="OrthoDB" id="6129702at2759"/>
<dbReference type="AlphaFoldDB" id="A0A815CHM5"/>
<dbReference type="Gene3D" id="1.10.8.10">
    <property type="entry name" value="DNA helicase RuvA subunit, C-terminal domain"/>
    <property type="match status" value="1"/>
</dbReference>
<keyword evidence="7" id="KW-1185">Reference proteome</keyword>
<accession>A0A815CHM5</accession>
<sequence>MSNEEKIPSAFINQVREMGYRSSTVDHAYDATHSTDPQKLLDWILSHENELKDINDDQIDLAQLVIDEVVELGFPRASAKTAQDQTNSNDTQTLVDWILNHDQDEQYPLPTTTTTTADKRQQQDLDTTSKNKGESKLLHDLLKLGFNTDDIQKCFNALYENENKKSWIFSRKNDLTVSQCIDWLIDSSRQKAELKAKEIDQSKKQLRIPSPIKLNGIGGKASDASLPASNSKLKEIHLASRHRNNDDNQQESPKLTHEEARMFSICDNLKKQTWTLDNVDQLNLIQKHIQIVSKIIDEDHNKVQRYNDEDDGTSDKETSVYDPMQQRRSTTTKPKTNAANSGIVTLADLRARDYGYEQQQKKLDLPPKLIYESGAVHEINWEPSIKTDFDRIAIQFESIQNESYQNLTRRLLNECNIGNDNNLAKVRAIFVWITSHIRYDIRTSDRDNSKDKNDQDMDELCAMILQTSTCVCVGYAVLLKRMCHSVNIQVDYVVGYTKLTKAYVHDLKTVDEINKFARHAWNIIHLNGQTYFTDPTWSAAHWSGPPYPKLKSSFTNTYFLVLPRYSIYQFFPENTQHQQLDRPWSIVDFTNEPCFYPHYFSSQFTLENDKRDWFFYRLPVDPQQRTKTFCITTRKCNRNSRYHLAIFGTMYWARDLKQFTSEYIDRLDNTNHSYRLPSANFQEINLNLADPHLSNKRSLFVAELSDIPIYPSQLDVTQIQFGLLRIYATDQLTGRGETIFECIFEF</sequence>
<evidence type="ECO:0000313" key="3">
    <source>
        <dbReference type="EMBL" id="CAF1119145.1"/>
    </source>
</evidence>
<feature type="region of interest" description="Disordered" evidence="1">
    <location>
        <begin position="105"/>
        <end position="131"/>
    </location>
</feature>
<dbReference type="GO" id="GO:0005737">
    <property type="term" value="C:cytoplasm"/>
    <property type="evidence" value="ECO:0007669"/>
    <property type="project" value="TreeGrafter"/>
</dbReference>
<feature type="domain" description="UBA" evidence="2">
    <location>
        <begin position="58"/>
        <end position="101"/>
    </location>
</feature>
<comment type="caution">
    <text evidence="4">The sequence shown here is derived from an EMBL/GenBank/DDBJ whole genome shotgun (WGS) entry which is preliminary data.</text>
</comment>
<dbReference type="InterPro" id="IPR002931">
    <property type="entry name" value="Transglutaminase-like"/>
</dbReference>
<dbReference type="InterPro" id="IPR038765">
    <property type="entry name" value="Papain-like_cys_pep_sf"/>
</dbReference>
<dbReference type="Proteomes" id="UP000681722">
    <property type="component" value="Unassembled WGS sequence"/>
</dbReference>
<dbReference type="InterPro" id="IPR009060">
    <property type="entry name" value="UBA-like_sf"/>
</dbReference>
<dbReference type="PANTHER" id="PTHR46333:SF2">
    <property type="entry name" value="CYTOKINESIS PROTEIN 3"/>
    <property type="match status" value="1"/>
</dbReference>